<dbReference type="STRING" id="3476.A0A2P5CJS8"/>
<evidence type="ECO:0000313" key="6">
    <source>
        <dbReference type="Proteomes" id="UP000237105"/>
    </source>
</evidence>
<gene>
    <name evidence="5" type="ORF">PanWU01x14_146760</name>
</gene>
<dbReference type="InterPro" id="IPR029063">
    <property type="entry name" value="SAM-dependent_MTases_sf"/>
</dbReference>
<dbReference type="AlphaFoldDB" id="A0A2P5CJS8"/>
<proteinExistence type="predicted"/>
<evidence type="ECO:0000256" key="4">
    <source>
        <dbReference type="ARBA" id="ARBA00023136"/>
    </source>
</evidence>
<dbReference type="NCBIfam" id="TIGR01627">
    <property type="entry name" value="A_thal_3515"/>
    <property type="match status" value="1"/>
</dbReference>
<evidence type="ECO:0000256" key="1">
    <source>
        <dbReference type="ARBA" id="ARBA00004194"/>
    </source>
</evidence>
<reference evidence="6" key="1">
    <citation type="submission" date="2016-06" db="EMBL/GenBank/DDBJ databases">
        <title>Parallel loss of symbiosis genes in relatives of nitrogen-fixing non-legume Parasponia.</title>
        <authorList>
            <person name="Van Velzen R."/>
            <person name="Holmer R."/>
            <person name="Bu F."/>
            <person name="Rutten L."/>
            <person name="Van Zeijl A."/>
            <person name="Liu W."/>
            <person name="Santuari L."/>
            <person name="Cao Q."/>
            <person name="Sharma T."/>
            <person name="Shen D."/>
            <person name="Roswanjaya Y."/>
            <person name="Wardhani T."/>
            <person name="Kalhor M.S."/>
            <person name="Jansen J."/>
            <person name="Van den Hoogen J."/>
            <person name="Gungor B."/>
            <person name="Hartog M."/>
            <person name="Hontelez J."/>
            <person name="Verver J."/>
            <person name="Yang W.-C."/>
            <person name="Schijlen E."/>
            <person name="Repin R."/>
            <person name="Schilthuizen M."/>
            <person name="Schranz E."/>
            <person name="Heidstra R."/>
            <person name="Miyata K."/>
            <person name="Fedorova E."/>
            <person name="Kohlen W."/>
            <person name="Bisseling T."/>
            <person name="Smit S."/>
            <person name="Geurts R."/>
        </authorList>
    </citation>
    <scope>NUCLEOTIDE SEQUENCE [LARGE SCALE GENOMIC DNA]</scope>
    <source>
        <strain evidence="6">cv. WU1-14</strain>
    </source>
</reference>
<organism evidence="5 6">
    <name type="scientific">Parasponia andersonii</name>
    <name type="common">Sponia andersonii</name>
    <dbReference type="NCBI Taxonomy" id="3476"/>
    <lineage>
        <taxon>Eukaryota</taxon>
        <taxon>Viridiplantae</taxon>
        <taxon>Streptophyta</taxon>
        <taxon>Embryophyta</taxon>
        <taxon>Tracheophyta</taxon>
        <taxon>Spermatophyta</taxon>
        <taxon>Magnoliopsida</taxon>
        <taxon>eudicotyledons</taxon>
        <taxon>Gunneridae</taxon>
        <taxon>Pentapetalae</taxon>
        <taxon>rosids</taxon>
        <taxon>fabids</taxon>
        <taxon>Rosales</taxon>
        <taxon>Cannabaceae</taxon>
        <taxon>Parasponia</taxon>
    </lineage>
</organism>
<name>A0A2P5CJS8_PARAD</name>
<dbReference type="EMBL" id="JXTB01000122">
    <property type="protein sequence ID" value="PON61299.1"/>
    <property type="molecule type" value="Genomic_DNA"/>
</dbReference>
<dbReference type="GO" id="GO:0000139">
    <property type="term" value="C:Golgi membrane"/>
    <property type="evidence" value="ECO:0007669"/>
    <property type="project" value="UniProtKB-SubCell"/>
</dbReference>
<dbReference type="Gene3D" id="3.40.50.150">
    <property type="entry name" value="Vaccinia Virus protein VP39"/>
    <property type="match status" value="1"/>
</dbReference>
<keyword evidence="2" id="KW-0812">Transmembrane</keyword>
<comment type="caution">
    <text evidence="5">The sequence shown here is derived from an EMBL/GenBank/DDBJ whole genome shotgun (WGS) entry which is preliminary data.</text>
</comment>
<comment type="subcellular location">
    <subcellularLocation>
        <location evidence="1">Golgi apparatus membrane</location>
        <topology evidence="1">Single-pass membrane protein</topology>
    </subcellularLocation>
</comment>
<evidence type="ECO:0000313" key="5">
    <source>
        <dbReference type="EMBL" id="PON61299.1"/>
    </source>
</evidence>
<dbReference type="PANTHER" id="PTHR31444">
    <property type="entry name" value="OS11G0490100 PROTEIN"/>
    <property type="match status" value="1"/>
</dbReference>
<protein>
    <submittedName>
        <fullName evidence="5">IRX15/IRX15L/IGXM</fullName>
    </submittedName>
</protein>
<keyword evidence="4" id="KW-0472">Membrane</keyword>
<accession>A0A2P5CJS8</accession>
<sequence length="303" mass="33621">MTKDKDDMKSGTTHRLSRFRITERPRLLAVLIAAALLTLALTQTFHQSTTTAMVSLGLASCPPADPVAAAKAVEYAATPTQLLAILHYATSSVVPQQSIDEVRVSFEVLRSLAPCNFLVFGVGRDSLMWASLNPRGVTLFLEEDPDWIKTVLRDAPILRAHPVNYRTRLSEADELMSSYKAEPDCRPSAARLGPDSRCRLALTELPDEAYEREWDLIMIDAPRGYFPDAPGRMAAIYSAAVMARARVGPGVTHVFLHDVNRRVERMFAEEFLCAKYRVRAVGRLWHFVIPPSANVTDSASSFC</sequence>
<keyword evidence="6" id="KW-1185">Reference proteome</keyword>
<dbReference type="OrthoDB" id="1896682at2759"/>
<dbReference type="Proteomes" id="UP000237105">
    <property type="component" value="Unassembled WGS sequence"/>
</dbReference>
<keyword evidence="3" id="KW-1133">Transmembrane helix</keyword>
<evidence type="ECO:0000256" key="3">
    <source>
        <dbReference type="ARBA" id="ARBA00022989"/>
    </source>
</evidence>
<dbReference type="GO" id="GO:0045492">
    <property type="term" value="P:xylan biosynthetic process"/>
    <property type="evidence" value="ECO:0007669"/>
    <property type="project" value="InterPro"/>
</dbReference>
<dbReference type="InterPro" id="IPR006514">
    <property type="entry name" value="IRX15/GXM/AGM"/>
</dbReference>
<evidence type="ECO:0000256" key="2">
    <source>
        <dbReference type="ARBA" id="ARBA00022692"/>
    </source>
</evidence>
<dbReference type="Pfam" id="PF21729">
    <property type="entry name" value="IRX15_IRX15L_GXM"/>
    <property type="match status" value="1"/>
</dbReference>